<dbReference type="PANTHER" id="PTHR45566">
    <property type="entry name" value="HTH-TYPE TRANSCRIPTIONAL REGULATOR YHJB-RELATED"/>
    <property type="match status" value="1"/>
</dbReference>
<dbReference type="InterPro" id="IPR058245">
    <property type="entry name" value="NreC/VraR/RcsB-like_REC"/>
</dbReference>
<dbReference type="GO" id="GO:0000160">
    <property type="term" value="P:phosphorelay signal transduction system"/>
    <property type="evidence" value="ECO:0007669"/>
    <property type="project" value="InterPro"/>
</dbReference>
<dbReference type="EMBL" id="CP042434">
    <property type="protein sequence ID" value="QEC70861.1"/>
    <property type="molecule type" value="Genomic_DNA"/>
</dbReference>
<evidence type="ECO:0000256" key="1">
    <source>
        <dbReference type="PROSITE-ProRule" id="PRU00169"/>
    </source>
</evidence>
<protein>
    <submittedName>
        <fullName evidence="3">Response regulator transcription factor</fullName>
    </submittedName>
</protein>
<sequence length="168" mass="18573">MIKLGIIEDDVMIRTSLVDYFNSEVGFEVLLAAGSVEAFMLDWEDQLYFDIILSDIGLPGASGIEGLSFIKKRAPKCQIMMLSVYNDTGRIFQALCAGAAGYVSKQTAFVKIKEALNSIYNGGAFMSPDIAKKITDYFNPAYISKIKDPLTQREQQVLHAIEEGSLIK</sequence>
<dbReference type="Proteomes" id="UP000321291">
    <property type="component" value="Chromosome"/>
</dbReference>
<dbReference type="Gene3D" id="3.40.50.2300">
    <property type="match status" value="1"/>
</dbReference>
<dbReference type="InterPro" id="IPR011006">
    <property type="entry name" value="CheY-like_superfamily"/>
</dbReference>
<evidence type="ECO:0000313" key="4">
    <source>
        <dbReference type="Proteomes" id="UP000321291"/>
    </source>
</evidence>
<evidence type="ECO:0000313" key="3">
    <source>
        <dbReference type="EMBL" id="QEC70861.1"/>
    </source>
</evidence>
<evidence type="ECO:0000259" key="2">
    <source>
        <dbReference type="PROSITE" id="PS50110"/>
    </source>
</evidence>
<dbReference type="SUPFAM" id="SSF52172">
    <property type="entry name" value="CheY-like"/>
    <property type="match status" value="1"/>
</dbReference>
<feature type="modified residue" description="4-aspartylphosphate" evidence="1">
    <location>
        <position position="55"/>
    </location>
</feature>
<reference evidence="3 4" key="1">
    <citation type="journal article" date="2017" name="Int. J. Syst. Evol. Microbiol.">
        <title>Arachidicoccus ginsenosidivorans sp. nov., with ginsenoside-converting activity isolated from ginseng cultivating soil.</title>
        <authorList>
            <person name="Siddiqi M.Z."/>
            <person name="Aslam Z."/>
            <person name="Im W.T."/>
        </authorList>
    </citation>
    <scope>NUCLEOTIDE SEQUENCE [LARGE SCALE GENOMIC DNA]</scope>
    <source>
        <strain evidence="3 4">Gsoil 809</strain>
    </source>
</reference>
<dbReference type="AlphaFoldDB" id="A0A5B8VIK0"/>
<keyword evidence="4" id="KW-1185">Reference proteome</keyword>
<dbReference type="SMART" id="SM00448">
    <property type="entry name" value="REC"/>
    <property type="match status" value="1"/>
</dbReference>
<keyword evidence="1" id="KW-0597">Phosphoprotein</keyword>
<gene>
    <name evidence="3" type="ORF">FSB73_03365</name>
</gene>
<dbReference type="InterPro" id="IPR051015">
    <property type="entry name" value="EvgA-like"/>
</dbReference>
<dbReference type="KEGG" id="agi:FSB73_03365"/>
<dbReference type="PROSITE" id="PS50110">
    <property type="entry name" value="RESPONSE_REGULATORY"/>
    <property type="match status" value="1"/>
</dbReference>
<dbReference type="CDD" id="cd17535">
    <property type="entry name" value="REC_NarL-like"/>
    <property type="match status" value="1"/>
</dbReference>
<dbReference type="RefSeq" id="WP_146780121.1">
    <property type="nucleotide sequence ID" value="NZ_CP042434.1"/>
</dbReference>
<name>A0A5B8VIK0_9BACT</name>
<organism evidence="3 4">
    <name type="scientific">Arachidicoccus ginsenosidivorans</name>
    <dbReference type="NCBI Taxonomy" id="496057"/>
    <lineage>
        <taxon>Bacteria</taxon>
        <taxon>Pseudomonadati</taxon>
        <taxon>Bacteroidota</taxon>
        <taxon>Chitinophagia</taxon>
        <taxon>Chitinophagales</taxon>
        <taxon>Chitinophagaceae</taxon>
        <taxon>Arachidicoccus</taxon>
    </lineage>
</organism>
<accession>A0A5B8VIK0</accession>
<dbReference type="InterPro" id="IPR001789">
    <property type="entry name" value="Sig_transdc_resp-reg_receiver"/>
</dbReference>
<proteinExistence type="predicted"/>
<dbReference type="OrthoDB" id="9797341at2"/>
<dbReference type="Pfam" id="PF00072">
    <property type="entry name" value="Response_reg"/>
    <property type="match status" value="1"/>
</dbReference>
<feature type="domain" description="Response regulatory" evidence="2">
    <location>
        <begin position="3"/>
        <end position="120"/>
    </location>
</feature>
<dbReference type="PANTHER" id="PTHR45566:SF2">
    <property type="entry name" value="NARL SUBFAMILY"/>
    <property type="match status" value="1"/>
</dbReference>